<evidence type="ECO:0000313" key="1">
    <source>
        <dbReference type="EMBL" id="KRY88310.1"/>
    </source>
</evidence>
<evidence type="ECO:0000313" key="2">
    <source>
        <dbReference type="Proteomes" id="UP000054995"/>
    </source>
</evidence>
<dbReference type="Proteomes" id="UP000054995">
    <property type="component" value="Unassembled WGS sequence"/>
</dbReference>
<proteinExistence type="predicted"/>
<comment type="caution">
    <text evidence="1">The sequence shown here is derived from an EMBL/GenBank/DDBJ whole genome shotgun (WGS) entry which is preliminary data.</text>
</comment>
<name>A0A0V1FQJ7_TRIPS</name>
<accession>A0A0V1FQJ7</accession>
<gene>
    <name evidence="1" type="ORF">T4D_16804</name>
</gene>
<sequence>MKGHALYKCFVWARLKVPADIKSKKHFLKANIKTLPEICLPASIEETQSEENEKKRKKNIITTTIFHK</sequence>
<keyword evidence="2" id="KW-1185">Reference proteome</keyword>
<reference evidence="1 2" key="1">
    <citation type="submission" date="2015-01" db="EMBL/GenBank/DDBJ databases">
        <title>Evolution of Trichinella species and genotypes.</title>
        <authorList>
            <person name="Korhonen P.K."/>
            <person name="Edoardo P."/>
            <person name="Giuseppe L.R."/>
            <person name="Gasser R.B."/>
        </authorList>
    </citation>
    <scope>NUCLEOTIDE SEQUENCE [LARGE SCALE GENOMIC DNA]</scope>
    <source>
        <strain evidence="1">ISS470</strain>
    </source>
</reference>
<organism evidence="1 2">
    <name type="scientific">Trichinella pseudospiralis</name>
    <name type="common">Parasitic roundworm</name>
    <dbReference type="NCBI Taxonomy" id="6337"/>
    <lineage>
        <taxon>Eukaryota</taxon>
        <taxon>Metazoa</taxon>
        <taxon>Ecdysozoa</taxon>
        <taxon>Nematoda</taxon>
        <taxon>Enoplea</taxon>
        <taxon>Dorylaimia</taxon>
        <taxon>Trichinellida</taxon>
        <taxon>Trichinellidae</taxon>
        <taxon>Trichinella</taxon>
    </lineage>
</organism>
<dbReference type="EMBL" id="JYDT01000043">
    <property type="protein sequence ID" value="KRY88310.1"/>
    <property type="molecule type" value="Genomic_DNA"/>
</dbReference>
<protein>
    <submittedName>
        <fullName evidence="1">Uncharacterized protein</fullName>
    </submittedName>
</protein>